<dbReference type="GO" id="GO:0003993">
    <property type="term" value="F:acid phosphatase activity"/>
    <property type="evidence" value="ECO:0007669"/>
    <property type="project" value="TreeGrafter"/>
</dbReference>
<dbReference type="STRING" id="1314777.A0A164WT78"/>
<dbReference type="SFLD" id="SFLDS00003">
    <property type="entry name" value="Haloacid_Dehalogenase"/>
    <property type="match status" value="1"/>
</dbReference>
<dbReference type="Gene3D" id="3.40.50.1000">
    <property type="entry name" value="HAD superfamily/HAD-like"/>
    <property type="match status" value="1"/>
</dbReference>
<dbReference type="AlphaFoldDB" id="A0A164WT78"/>
<dbReference type="NCBIfam" id="TIGR01681">
    <property type="entry name" value="HAD-SF-IIIC"/>
    <property type="match status" value="1"/>
</dbReference>
<dbReference type="PANTHER" id="PTHR17901:SF14">
    <property type="entry name" value="MAGNESIUM-DEPENDENT PHOSPHATASE 1"/>
    <property type="match status" value="1"/>
</dbReference>
<evidence type="ECO:0000313" key="2">
    <source>
        <dbReference type="Proteomes" id="UP000076722"/>
    </source>
</evidence>
<dbReference type="InterPro" id="IPR023214">
    <property type="entry name" value="HAD_sf"/>
</dbReference>
<dbReference type="PANTHER" id="PTHR17901">
    <property type="entry name" value="MAGNESIUM-DEPENDENT PHOSPHATASE 1 MDP1"/>
    <property type="match status" value="1"/>
</dbReference>
<dbReference type="SUPFAM" id="SSF56784">
    <property type="entry name" value="HAD-like"/>
    <property type="match status" value="1"/>
</dbReference>
<accession>A0A164WT78</accession>
<dbReference type="SFLD" id="SFLDG01131">
    <property type="entry name" value="C1.5.2:_MDP_Like"/>
    <property type="match status" value="1"/>
</dbReference>
<dbReference type="NCBIfam" id="TIGR01685">
    <property type="entry name" value="MDP-1"/>
    <property type="match status" value="1"/>
</dbReference>
<keyword evidence="2" id="KW-1185">Reference proteome</keyword>
<evidence type="ECO:0000313" key="1">
    <source>
        <dbReference type="EMBL" id="KZS95337.1"/>
    </source>
</evidence>
<dbReference type="OrthoDB" id="2865258at2759"/>
<dbReference type="InterPro" id="IPR036412">
    <property type="entry name" value="HAD-like_sf"/>
</dbReference>
<gene>
    <name evidence="1" type="ORF">SISNIDRAFT_452734</name>
</gene>
<dbReference type="Pfam" id="PF12689">
    <property type="entry name" value="Acid_PPase"/>
    <property type="match status" value="1"/>
</dbReference>
<dbReference type="SFLD" id="SFLDG01129">
    <property type="entry name" value="C1.5:_HAD__Beta-PGM__Phosphata"/>
    <property type="match status" value="1"/>
</dbReference>
<name>A0A164WT78_9AGAM</name>
<organism evidence="1 2">
    <name type="scientific">Sistotremastrum niveocremeum HHB9708</name>
    <dbReference type="NCBI Taxonomy" id="1314777"/>
    <lineage>
        <taxon>Eukaryota</taxon>
        <taxon>Fungi</taxon>
        <taxon>Dikarya</taxon>
        <taxon>Basidiomycota</taxon>
        <taxon>Agaricomycotina</taxon>
        <taxon>Agaricomycetes</taxon>
        <taxon>Sistotremastrales</taxon>
        <taxon>Sistotremastraceae</taxon>
        <taxon>Sertulicium</taxon>
        <taxon>Sertulicium niveocremeum</taxon>
    </lineage>
</organism>
<dbReference type="InterPro" id="IPR010036">
    <property type="entry name" value="MDP_1_eu_arc"/>
</dbReference>
<protein>
    <submittedName>
        <fullName evidence="1">Magnesium-dependent phosphatase-1</fullName>
    </submittedName>
</protein>
<dbReference type="InterPro" id="IPR010033">
    <property type="entry name" value="HAD_SF_ppase_IIIC"/>
</dbReference>
<proteinExistence type="predicted"/>
<sequence length="191" mass="22135">MVASIFEGRMPQLIVFDLDYTLWPLWIDTHVTGPLRRDGDELNRIVDRYDEEIAMYQDVPSILRRLQRTPNVKLALASRTHAPGLARRALELLLIPPLENDVGEPIAAKKFFHYEEIYPGSKLKHFKSLHHTTKIPYEEMLFFDDEPRNREVESLGVTFTLVKNGLTLNVFESGINQWRKLHPINPQSSDS</sequence>
<dbReference type="EMBL" id="KV419402">
    <property type="protein sequence ID" value="KZS95337.1"/>
    <property type="molecule type" value="Genomic_DNA"/>
</dbReference>
<dbReference type="Proteomes" id="UP000076722">
    <property type="component" value="Unassembled WGS sequence"/>
</dbReference>
<reference evidence="1 2" key="1">
    <citation type="journal article" date="2016" name="Mol. Biol. Evol.">
        <title>Comparative Genomics of Early-Diverging Mushroom-Forming Fungi Provides Insights into the Origins of Lignocellulose Decay Capabilities.</title>
        <authorList>
            <person name="Nagy L.G."/>
            <person name="Riley R."/>
            <person name="Tritt A."/>
            <person name="Adam C."/>
            <person name="Daum C."/>
            <person name="Floudas D."/>
            <person name="Sun H."/>
            <person name="Yadav J.S."/>
            <person name="Pangilinan J."/>
            <person name="Larsson K.H."/>
            <person name="Matsuura K."/>
            <person name="Barry K."/>
            <person name="Labutti K."/>
            <person name="Kuo R."/>
            <person name="Ohm R.A."/>
            <person name="Bhattacharya S.S."/>
            <person name="Shirouzu T."/>
            <person name="Yoshinaga Y."/>
            <person name="Martin F.M."/>
            <person name="Grigoriev I.V."/>
            <person name="Hibbett D.S."/>
        </authorList>
    </citation>
    <scope>NUCLEOTIDE SEQUENCE [LARGE SCALE GENOMIC DNA]</scope>
    <source>
        <strain evidence="1 2">HHB9708</strain>
    </source>
</reference>